<accession>A0A392W4A3</accession>
<evidence type="ECO:0000313" key="2">
    <source>
        <dbReference type="Proteomes" id="UP000265520"/>
    </source>
</evidence>
<dbReference type="Proteomes" id="UP000265520">
    <property type="component" value="Unassembled WGS sequence"/>
</dbReference>
<organism evidence="1 2">
    <name type="scientific">Trifolium medium</name>
    <dbReference type="NCBI Taxonomy" id="97028"/>
    <lineage>
        <taxon>Eukaryota</taxon>
        <taxon>Viridiplantae</taxon>
        <taxon>Streptophyta</taxon>
        <taxon>Embryophyta</taxon>
        <taxon>Tracheophyta</taxon>
        <taxon>Spermatophyta</taxon>
        <taxon>Magnoliopsida</taxon>
        <taxon>eudicotyledons</taxon>
        <taxon>Gunneridae</taxon>
        <taxon>Pentapetalae</taxon>
        <taxon>rosids</taxon>
        <taxon>fabids</taxon>
        <taxon>Fabales</taxon>
        <taxon>Fabaceae</taxon>
        <taxon>Papilionoideae</taxon>
        <taxon>50 kb inversion clade</taxon>
        <taxon>NPAAA clade</taxon>
        <taxon>Hologalegina</taxon>
        <taxon>IRL clade</taxon>
        <taxon>Trifolieae</taxon>
        <taxon>Trifolium</taxon>
    </lineage>
</organism>
<dbReference type="EMBL" id="LXQA011388284">
    <property type="protein sequence ID" value="MCI95484.1"/>
    <property type="molecule type" value="Genomic_DNA"/>
</dbReference>
<protein>
    <submittedName>
        <fullName evidence="1">Uncharacterized protein</fullName>
    </submittedName>
</protein>
<sequence>ILAPLVPFMSGHGGLGGLDWLKDSLVSVLPQW</sequence>
<proteinExistence type="predicted"/>
<name>A0A392W4A3_9FABA</name>
<evidence type="ECO:0000313" key="1">
    <source>
        <dbReference type="EMBL" id="MCI95484.1"/>
    </source>
</evidence>
<comment type="caution">
    <text evidence="1">The sequence shown here is derived from an EMBL/GenBank/DDBJ whole genome shotgun (WGS) entry which is preliminary data.</text>
</comment>
<keyword evidence="2" id="KW-1185">Reference proteome</keyword>
<feature type="non-terminal residue" evidence="1">
    <location>
        <position position="1"/>
    </location>
</feature>
<reference evidence="1 2" key="1">
    <citation type="journal article" date="2018" name="Front. Plant Sci.">
        <title>Red Clover (Trifolium pratense) and Zigzag Clover (T. medium) - A Picture of Genomic Similarities and Differences.</title>
        <authorList>
            <person name="Dluhosova J."/>
            <person name="Istvanek J."/>
            <person name="Nedelnik J."/>
            <person name="Repkova J."/>
        </authorList>
    </citation>
    <scope>NUCLEOTIDE SEQUENCE [LARGE SCALE GENOMIC DNA]</scope>
    <source>
        <strain evidence="2">cv. 10/8</strain>
        <tissue evidence="1">Leaf</tissue>
    </source>
</reference>
<dbReference type="AlphaFoldDB" id="A0A392W4A3"/>